<dbReference type="GO" id="GO:0005506">
    <property type="term" value="F:iron ion binding"/>
    <property type="evidence" value="ECO:0007669"/>
    <property type="project" value="UniProtKB-ARBA"/>
</dbReference>
<dbReference type="Gene3D" id="2.60.120.620">
    <property type="entry name" value="q2cbj1_9rhob like domain"/>
    <property type="match status" value="1"/>
</dbReference>
<protein>
    <submittedName>
        <fullName evidence="2">Phytanoyl-CoA dioxygenase</fullName>
    </submittedName>
</protein>
<dbReference type="SUPFAM" id="SSF51197">
    <property type="entry name" value="Clavaminate synthase-like"/>
    <property type="match status" value="1"/>
</dbReference>
<keyword evidence="3" id="KW-1185">Reference proteome</keyword>
<dbReference type="InterPro" id="IPR008775">
    <property type="entry name" value="Phytyl_CoA_dOase-like"/>
</dbReference>
<dbReference type="PANTHER" id="PTHR20883:SF48">
    <property type="entry name" value="ECTOINE DIOXYGENASE"/>
    <property type="match status" value="1"/>
</dbReference>
<evidence type="ECO:0000256" key="1">
    <source>
        <dbReference type="ARBA" id="ARBA00001954"/>
    </source>
</evidence>
<sequence length="265" mass="30597">MKFLLVEQLSEIKRKLAEDGVVVIPGFFKPELIEKIHQQAKAIFQIQFDKHNIKGDYLSQMVELFENHLDTFINCGKLIQTGLIELYQLAVNPSLIQLTKDLGLEFPNMCTRPMLFFNHPKLAKQEHFYKTPIHQDWVSMLASDDSIVVWLPIIDLTLEHGPVIFYPGSHKLGPLTGQIENGFAEVDFDRNAWPKLQVPVNQGDIVVFSTLLVHESGQITNNQIRWSCHFRYTNMKDPSFIDNGFPHPYIHKPSQEIIDKYLKKS</sequence>
<dbReference type="Proteomes" id="UP000282832">
    <property type="component" value="Unassembled WGS sequence"/>
</dbReference>
<dbReference type="PANTHER" id="PTHR20883">
    <property type="entry name" value="PHYTANOYL-COA DIOXYGENASE DOMAIN CONTAINING 1"/>
    <property type="match status" value="1"/>
</dbReference>
<dbReference type="GO" id="GO:0016706">
    <property type="term" value="F:2-oxoglutarate-dependent dioxygenase activity"/>
    <property type="evidence" value="ECO:0007669"/>
    <property type="project" value="UniProtKB-ARBA"/>
</dbReference>
<dbReference type="EMBL" id="SACY01000004">
    <property type="protein sequence ID" value="RVU24088.1"/>
    <property type="molecule type" value="Genomic_DNA"/>
</dbReference>
<name>A0A437PP60_9BACT</name>
<proteinExistence type="predicted"/>
<dbReference type="Pfam" id="PF05721">
    <property type="entry name" value="PhyH"/>
    <property type="match status" value="1"/>
</dbReference>
<comment type="caution">
    <text evidence="2">The sequence shown here is derived from an EMBL/GenBank/DDBJ whole genome shotgun (WGS) entry which is preliminary data.</text>
</comment>
<dbReference type="AlphaFoldDB" id="A0A437PP60"/>
<comment type="cofactor">
    <cofactor evidence="1">
        <name>Fe(2+)</name>
        <dbReference type="ChEBI" id="CHEBI:29033"/>
    </cofactor>
</comment>
<accession>A0A437PP60</accession>
<organism evidence="2 3">
    <name type="scientific">Sandaracinomonas limnophila</name>
    <dbReference type="NCBI Taxonomy" id="1862386"/>
    <lineage>
        <taxon>Bacteria</taxon>
        <taxon>Pseudomonadati</taxon>
        <taxon>Bacteroidota</taxon>
        <taxon>Cytophagia</taxon>
        <taxon>Cytophagales</taxon>
        <taxon>Flectobacillaceae</taxon>
        <taxon>Sandaracinomonas</taxon>
    </lineage>
</organism>
<keyword evidence="2" id="KW-0560">Oxidoreductase</keyword>
<dbReference type="OrthoDB" id="976214at2"/>
<gene>
    <name evidence="2" type="ORF">EOJ36_09165</name>
</gene>
<evidence type="ECO:0000313" key="2">
    <source>
        <dbReference type="EMBL" id="RVU24088.1"/>
    </source>
</evidence>
<reference evidence="2 3" key="1">
    <citation type="submission" date="2019-01" db="EMBL/GenBank/DDBJ databases">
        <authorList>
            <person name="Chen W.-M."/>
        </authorList>
    </citation>
    <scope>NUCLEOTIDE SEQUENCE [LARGE SCALE GENOMIC DNA]</scope>
    <source>
        <strain evidence="2 3">FSY-15</strain>
    </source>
</reference>
<keyword evidence="2" id="KW-0223">Dioxygenase</keyword>
<evidence type="ECO:0000313" key="3">
    <source>
        <dbReference type="Proteomes" id="UP000282832"/>
    </source>
</evidence>